<evidence type="ECO:0000256" key="3">
    <source>
        <dbReference type="ARBA" id="ARBA00022475"/>
    </source>
</evidence>
<gene>
    <name evidence="8" type="ORF">HHL10_24020</name>
</gene>
<accession>A0A848FFJ1</accession>
<keyword evidence="4 7" id="KW-0812">Transmembrane</keyword>
<dbReference type="GO" id="GO:0005886">
    <property type="term" value="C:plasma membrane"/>
    <property type="evidence" value="ECO:0007669"/>
    <property type="project" value="UniProtKB-SubCell"/>
</dbReference>
<organism evidence="8 9">
    <name type="scientific">Azohydromonas caseinilytica</name>
    <dbReference type="NCBI Taxonomy" id="2728836"/>
    <lineage>
        <taxon>Bacteria</taxon>
        <taxon>Pseudomonadati</taxon>
        <taxon>Pseudomonadota</taxon>
        <taxon>Betaproteobacteria</taxon>
        <taxon>Burkholderiales</taxon>
        <taxon>Sphaerotilaceae</taxon>
        <taxon>Azohydromonas</taxon>
    </lineage>
</organism>
<dbReference type="InterPro" id="IPR032808">
    <property type="entry name" value="DoxX"/>
</dbReference>
<keyword evidence="6 7" id="KW-0472">Membrane</keyword>
<dbReference type="Pfam" id="PF07681">
    <property type="entry name" value="DoxX"/>
    <property type="match status" value="1"/>
</dbReference>
<feature type="transmembrane region" description="Helical" evidence="7">
    <location>
        <begin position="42"/>
        <end position="66"/>
    </location>
</feature>
<evidence type="ECO:0000256" key="6">
    <source>
        <dbReference type="ARBA" id="ARBA00023136"/>
    </source>
</evidence>
<dbReference type="RefSeq" id="WP_169162943.1">
    <property type="nucleotide sequence ID" value="NZ_JABBFW010000026.1"/>
</dbReference>
<sequence length="143" mass="14594">MNASLEKILVPAGRILLALIFITSGFAKLSDLPGTAGYIASAGLPLAGFLALGAGLLELGAGLALALGFQVRWAALALGLFTLAAAVLFHAYWSAPAEQAYVQQLMFMKNLAIAGGLFLASAFGAGSLSLDARLARGARHAHA</sequence>
<dbReference type="Proteomes" id="UP000574067">
    <property type="component" value="Unassembled WGS sequence"/>
</dbReference>
<feature type="transmembrane region" description="Helical" evidence="7">
    <location>
        <begin position="73"/>
        <end position="93"/>
    </location>
</feature>
<evidence type="ECO:0000313" key="9">
    <source>
        <dbReference type="Proteomes" id="UP000574067"/>
    </source>
</evidence>
<dbReference type="PANTHER" id="PTHR33452">
    <property type="entry name" value="OXIDOREDUCTASE CATD-RELATED"/>
    <property type="match status" value="1"/>
</dbReference>
<proteinExistence type="inferred from homology"/>
<evidence type="ECO:0000256" key="4">
    <source>
        <dbReference type="ARBA" id="ARBA00022692"/>
    </source>
</evidence>
<feature type="transmembrane region" description="Helical" evidence="7">
    <location>
        <begin position="113"/>
        <end position="130"/>
    </location>
</feature>
<dbReference type="AlphaFoldDB" id="A0A848FFJ1"/>
<evidence type="ECO:0000256" key="7">
    <source>
        <dbReference type="SAM" id="Phobius"/>
    </source>
</evidence>
<keyword evidence="9" id="KW-1185">Reference proteome</keyword>
<evidence type="ECO:0000256" key="1">
    <source>
        <dbReference type="ARBA" id="ARBA00004651"/>
    </source>
</evidence>
<keyword evidence="3" id="KW-1003">Cell membrane</keyword>
<comment type="subcellular location">
    <subcellularLocation>
        <location evidence="1">Cell membrane</location>
        <topology evidence="1">Multi-pass membrane protein</topology>
    </subcellularLocation>
</comment>
<dbReference type="EMBL" id="JABBFW010000026">
    <property type="protein sequence ID" value="NML18042.1"/>
    <property type="molecule type" value="Genomic_DNA"/>
</dbReference>
<evidence type="ECO:0000256" key="2">
    <source>
        <dbReference type="ARBA" id="ARBA00006679"/>
    </source>
</evidence>
<dbReference type="InterPro" id="IPR051907">
    <property type="entry name" value="DoxX-like_oxidoreductase"/>
</dbReference>
<evidence type="ECO:0000313" key="8">
    <source>
        <dbReference type="EMBL" id="NML18042.1"/>
    </source>
</evidence>
<keyword evidence="5 7" id="KW-1133">Transmembrane helix</keyword>
<comment type="caution">
    <text evidence="8">The sequence shown here is derived from an EMBL/GenBank/DDBJ whole genome shotgun (WGS) entry which is preliminary data.</text>
</comment>
<reference evidence="8 9" key="1">
    <citation type="submission" date="2020-04" db="EMBL/GenBank/DDBJ databases">
        <title>Azohydromonas sp. isolated from soil.</title>
        <authorList>
            <person name="Dahal R.H."/>
        </authorList>
    </citation>
    <scope>NUCLEOTIDE SEQUENCE [LARGE SCALE GENOMIC DNA]</scope>
    <source>
        <strain evidence="8 9">G-1-1-14</strain>
    </source>
</reference>
<dbReference type="PANTHER" id="PTHR33452:SF1">
    <property type="entry name" value="INNER MEMBRANE PROTEIN YPHA-RELATED"/>
    <property type="match status" value="1"/>
</dbReference>
<comment type="similarity">
    <text evidence="2">Belongs to the DoxX family.</text>
</comment>
<name>A0A848FFJ1_9BURK</name>
<evidence type="ECO:0000256" key="5">
    <source>
        <dbReference type="ARBA" id="ARBA00022989"/>
    </source>
</evidence>
<feature type="transmembrane region" description="Helical" evidence="7">
    <location>
        <begin position="12"/>
        <end position="30"/>
    </location>
</feature>
<protein>
    <submittedName>
        <fullName evidence="8">DoxX family protein</fullName>
    </submittedName>
</protein>